<dbReference type="OrthoDB" id="420169at2759"/>
<feature type="region of interest" description="Disordered" evidence="8">
    <location>
        <begin position="216"/>
        <end position="240"/>
    </location>
</feature>
<keyword evidence="3" id="KW-0548">Nucleotidyltransferase</keyword>
<protein>
    <recommendedName>
        <fullName evidence="1">RNA-directed DNA polymerase</fullName>
        <ecNumber evidence="1">2.7.7.49</ecNumber>
    </recommendedName>
</protein>
<evidence type="ECO:0000259" key="10">
    <source>
        <dbReference type="PROSITE" id="PS50994"/>
    </source>
</evidence>
<evidence type="ECO:0000256" key="4">
    <source>
        <dbReference type="ARBA" id="ARBA00022722"/>
    </source>
</evidence>
<comment type="caution">
    <text evidence="11">The sequence shown here is derived from an EMBL/GenBank/DDBJ whole genome shotgun (WGS) entry which is preliminary data.</text>
</comment>
<dbReference type="InterPro" id="IPR043502">
    <property type="entry name" value="DNA/RNA_pol_sf"/>
</dbReference>
<dbReference type="GO" id="GO:0015074">
    <property type="term" value="P:DNA integration"/>
    <property type="evidence" value="ECO:0007669"/>
    <property type="project" value="InterPro"/>
</dbReference>
<dbReference type="InterPro" id="IPR041373">
    <property type="entry name" value="RT_RNaseH"/>
</dbReference>
<feature type="domain" description="Integrase catalytic" evidence="10">
    <location>
        <begin position="714"/>
        <end position="872"/>
    </location>
</feature>
<evidence type="ECO:0000313" key="11">
    <source>
        <dbReference type="EMBL" id="GFG37231.1"/>
    </source>
</evidence>
<dbReference type="Proteomes" id="UP000502823">
    <property type="component" value="Unassembled WGS sequence"/>
</dbReference>
<dbReference type="GO" id="GO:0016787">
    <property type="term" value="F:hydrolase activity"/>
    <property type="evidence" value="ECO:0007669"/>
    <property type="project" value="UniProtKB-KW"/>
</dbReference>
<organism evidence="11 12">
    <name type="scientific">Coptotermes formosanus</name>
    <name type="common">Formosan subterranean termite</name>
    <dbReference type="NCBI Taxonomy" id="36987"/>
    <lineage>
        <taxon>Eukaryota</taxon>
        <taxon>Metazoa</taxon>
        <taxon>Ecdysozoa</taxon>
        <taxon>Arthropoda</taxon>
        <taxon>Hexapoda</taxon>
        <taxon>Insecta</taxon>
        <taxon>Pterygota</taxon>
        <taxon>Neoptera</taxon>
        <taxon>Polyneoptera</taxon>
        <taxon>Dictyoptera</taxon>
        <taxon>Blattodea</taxon>
        <taxon>Blattoidea</taxon>
        <taxon>Termitoidae</taxon>
        <taxon>Rhinotermitidae</taxon>
        <taxon>Coptotermes</taxon>
    </lineage>
</organism>
<dbReference type="InterPro" id="IPR036397">
    <property type="entry name" value="RNaseH_sf"/>
</dbReference>
<dbReference type="Gene3D" id="3.30.70.270">
    <property type="match status" value="2"/>
</dbReference>
<keyword evidence="2" id="KW-0808">Transferase</keyword>
<feature type="non-terminal residue" evidence="11">
    <location>
        <position position="1"/>
    </location>
</feature>
<evidence type="ECO:0000256" key="5">
    <source>
        <dbReference type="ARBA" id="ARBA00022759"/>
    </source>
</evidence>
<dbReference type="Pfam" id="PF00665">
    <property type="entry name" value="rve"/>
    <property type="match status" value="1"/>
</dbReference>
<dbReference type="Gene3D" id="3.10.10.10">
    <property type="entry name" value="HIV Type 1 Reverse Transcriptase, subunit A, domain 1"/>
    <property type="match status" value="1"/>
</dbReference>
<evidence type="ECO:0000256" key="7">
    <source>
        <dbReference type="ARBA" id="ARBA00022918"/>
    </source>
</evidence>
<evidence type="ECO:0000256" key="2">
    <source>
        <dbReference type="ARBA" id="ARBA00022679"/>
    </source>
</evidence>
<evidence type="ECO:0000256" key="8">
    <source>
        <dbReference type="SAM" id="MobiDB-lite"/>
    </source>
</evidence>
<dbReference type="InterPro" id="IPR012337">
    <property type="entry name" value="RNaseH-like_sf"/>
</dbReference>
<dbReference type="InterPro" id="IPR043128">
    <property type="entry name" value="Rev_trsase/Diguanyl_cyclase"/>
</dbReference>
<sequence length="937" mass="108208">VLRDGGRIDSHRSSPSDQPKHLETERHDQSKIDEQMCLEGVINNFRFDAFFDFDPAIQDEIDSTGENEFKYMLFIAEDKLQECPRILVRVGGVMTSAILDSGCELTLVSEELYKIKQQGNQYFDLPAQHLTLVSAFNDKSRRIKRQAMLPIEIGTVTIDHVTLICPQLLTQAILGVEFFNCYDAVIGFPERCLFMQINDEIVSHRFEDERGATPAEISGSVLGDTDREESTGVSMVQNSERDCGSRRSRIEYGNVSRQNAEVTLLPQSENACEDYVTADREFVFRRERRGPIGRRSSMHAIVSHTNTHNLSPQADTSLNVPDARMITASQLRAKIEECTNLNEEQRNQLYTVLNKYQQSMTKKPGRCKDFEYQFHIQGKPPKQMSSRPIPFALRKQVREQIQKMVPDGILQESFSDYVNSLTIVPKENKSPRICLDARNINRVMVADRAKTPSMRELLQRFHGSNYITSLDLSSAFLQIPLKSSSRKWTASDFENRVFQFTRVLYGFKNSLSAFIRTLQKVLGDGLDDHVVTYVDDMVLYAADFEDHLKYLDTVLHKLSTAGFTVNARKCQFCRPEIKFLGFVTCNRTLKPDPKRIEATLNNPPPRNQKQLRKFLGVCNFHQQFITEQRYTTCELEPLAIVFALQRFRRYIYGHKVILNTDNKALTFLQKCVVTSNRVARTLQKKLRKFIATCDVCQRTKHLNRAYNVEERHHLPKRPGELCAVDIYGSLPKSRGNVRYIFVCYDVFSKYVKLYPLKSATTKACLNKLQNHYFVNVVTPRMILSDNGSQFRSPLWQRKLEETDVTIRFSPIRHPQSNPSERVMRELSKFFRVYCHNNHKKWAELIPHIEEWLNKTVASSTGYSPVELMFGDKRPGIFEKLLPQLKENTAGPYTINRILPHSTYELVDDQGKLRGEFNKKQLRPYKTEGCWLRVRVIA</sequence>
<evidence type="ECO:0000256" key="3">
    <source>
        <dbReference type="ARBA" id="ARBA00022695"/>
    </source>
</evidence>
<dbReference type="EC" id="2.7.7.49" evidence="1"/>
<dbReference type="InterPro" id="IPR001584">
    <property type="entry name" value="Integrase_cat-core"/>
</dbReference>
<gene>
    <name evidence="11" type="ORF">Cfor_05461</name>
</gene>
<dbReference type="SUPFAM" id="SSF53098">
    <property type="entry name" value="Ribonuclease H-like"/>
    <property type="match status" value="1"/>
</dbReference>
<evidence type="ECO:0000256" key="6">
    <source>
        <dbReference type="ARBA" id="ARBA00022801"/>
    </source>
</evidence>
<dbReference type="GO" id="GO:0004519">
    <property type="term" value="F:endonuclease activity"/>
    <property type="evidence" value="ECO:0007669"/>
    <property type="project" value="UniProtKB-KW"/>
</dbReference>
<dbReference type="Pfam" id="PF17917">
    <property type="entry name" value="RT_RNaseH"/>
    <property type="match status" value="1"/>
</dbReference>
<dbReference type="GO" id="GO:0042575">
    <property type="term" value="C:DNA polymerase complex"/>
    <property type="evidence" value="ECO:0007669"/>
    <property type="project" value="UniProtKB-ARBA"/>
</dbReference>
<dbReference type="Gene3D" id="3.30.420.10">
    <property type="entry name" value="Ribonuclease H-like superfamily/Ribonuclease H"/>
    <property type="match status" value="1"/>
</dbReference>
<feature type="domain" description="Reverse transcriptase" evidence="9">
    <location>
        <begin position="405"/>
        <end position="584"/>
    </location>
</feature>
<evidence type="ECO:0000313" key="12">
    <source>
        <dbReference type="Proteomes" id="UP000502823"/>
    </source>
</evidence>
<dbReference type="InterPro" id="IPR050951">
    <property type="entry name" value="Retrovirus_Pol_polyprotein"/>
</dbReference>
<dbReference type="CDD" id="cd01647">
    <property type="entry name" value="RT_LTR"/>
    <property type="match status" value="1"/>
</dbReference>
<dbReference type="AlphaFoldDB" id="A0A6L2PXA0"/>
<keyword evidence="7" id="KW-0695">RNA-directed DNA polymerase</keyword>
<accession>A0A6L2PXA0</accession>
<dbReference type="PANTHER" id="PTHR37984:SF5">
    <property type="entry name" value="PROTEIN NYNRIN-LIKE"/>
    <property type="match status" value="1"/>
</dbReference>
<dbReference type="Gene3D" id="2.40.70.10">
    <property type="entry name" value="Acid Proteases"/>
    <property type="match status" value="1"/>
</dbReference>
<name>A0A6L2PXA0_COPFO</name>
<evidence type="ECO:0000259" key="9">
    <source>
        <dbReference type="PROSITE" id="PS50878"/>
    </source>
</evidence>
<dbReference type="InterPro" id="IPR021109">
    <property type="entry name" value="Peptidase_aspartic_dom_sf"/>
</dbReference>
<dbReference type="PROSITE" id="PS50994">
    <property type="entry name" value="INTEGRASE"/>
    <property type="match status" value="1"/>
</dbReference>
<feature type="region of interest" description="Disordered" evidence="8">
    <location>
        <begin position="1"/>
        <end position="29"/>
    </location>
</feature>
<dbReference type="EMBL" id="BLKM01000686">
    <property type="protein sequence ID" value="GFG37231.1"/>
    <property type="molecule type" value="Genomic_DNA"/>
</dbReference>
<keyword evidence="5" id="KW-0255">Endonuclease</keyword>
<dbReference type="InterPro" id="IPR000477">
    <property type="entry name" value="RT_dom"/>
</dbReference>
<keyword evidence="6" id="KW-0378">Hydrolase</keyword>
<dbReference type="SUPFAM" id="SSF56672">
    <property type="entry name" value="DNA/RNA polymerases"/>
    <property type="match status" value="1"/>
</dbReference>
<keyword evidence="12" id="KW-1185">Reference proteome</keyword>
<dbReference type="CDD" id="cd00303">
    <property type="entry name" value="retropepsin_like"/>
    <property type="match status" value="1"/>
</dbReference>
<dbReference type="PANTHER" id="PTHR37984">
    <property type="entry name" value="PROTEIN CBG26694"/>
    <property type="match status" value="1"/>
</dbReference>
<keyword evidence="4" id="KW-0540">Nuclease</keyword>
<proteinExistence type="predicted"/>
<dbReference type="SUPFAM" id="SSF50630">
    <property type="entry name" value="Acid proteases"/>
    <property type="match status" value="1"/>
</dbReference>
<dbReference type="GO" id="GO:0003964">
    <property type="term" value="F:RNA-directed DNA polymerase activity"/>
    <property type="evidence" value="ECO:0007669"/>
    <property type="project" value="UniProtKB-KW"/>
</dbReference>
<dbReference type="PROSITE" id="PS50878">
    <property type="entry name" value="RT_POL"/>
    <property type="match status" value="1"/>
</dbReference>
<dbReference type="InParanoid" id="A0A6L2PXA0"/>
<evidence type="ECO:0000256" key="1">
    <source>
        <dbReference type="ARBA" id="ARBA00012493"/>
    </source>
</evidence>
<dbReference type="Pfam" id="PF00078">
    <property type="entry name" value="RVT_1"/>
    <property type="match status" value="1"/>
</dbReference>
<dbReference type="GO" id="GO:0003676">
    <property type="term" value="F:nucleic acid binding"/>
    <property type="evidence" value="ECO:0007669"/>
    <property type="project" value="InterPro"/>
</dbReference>
<reference evidence="12" key="1">
    <citation type="submission" date="2020-01" db="EMBL/GenBank/DDBJ databases">
        <title>Draft genome sequence of the Termite Coptotermes fromosanus.</title>
        <authorList>
            <person name="Itakura S."/>
            <person name="Yosikawa Y."/>
            <person name="Umezawa K."/>
        </authorList>
    </citation>
    <scope>NUCLEOTIDE SEQUENCE [LARGE SCALE GENOMIC DNA]</scope>
</reference>